<sequence>MSNVNADFGHKAEMIIHDKGMTKKAVSEKSGIPYSSLNSTLKGYRAVTLEFIIALAEAVGVVPSELLPSQFAPTALASKEESK</sequence>
<dbReference type="InterPro" id="IPR001387">
    <property type="entry name" value="Cro/C1-type_HTH"/>
</dbReference>
<name>A0A2D3D666_9BIFI</name>
<dbReference type="Gene3D" id="1.10.260.40">
    <property type="entry name" value="lambda repressor-like DNA-binding domains"/>
    <property type="match status" value="1"/>
</dbReference>
<dbReference type="RefSeq" id="WP_099721494.1">
    <property type="nucleotide sequence ID" value="NZ_CP018044.1"/>
</dbReference>
<evidence type="ECO:0000313" key="2">
    <source>
        <dbReference type="EMBL" id="ATU20842.1"/>
    </source>
</evidence>
<organism evidence="2 3">
    <name type="scientific">Bifidobacterium choerinum</name>
    <dbReference type="NCBI Taxonomy" id="35760"/>
    <lineage>
        <taxon>Bacteria</taxon>
        <taxon>Bacillati</taxon>
        <taxon>Actinomycetota</taxon>
        <taxon>Actinomycetes</taxon>
        <taxon>Bifidobacteriales</taxon>
        <taxon>Bifidobacteriaceae</taxon>
        <taxon>Bifidobacterium</taxon>
    </lineage>
</organism>
<dbReference type="Proteomes" id="UP000229907">
    <property type="component" value="Chromosome"/>
</dbReference>
<dbReference type="AlphaFoldDB" id="A0A2D3D666"/>
<protein>
    <submittedName>
        <fullName evidence="2">Transcriptional regulator</fullName>
    </submittedName>
</protein>
<dbReference type="GO" id="GO:0003677">
    <property type="term" value="F:DNA binding"/>
    <property type="evidence" value="ECO:0007669"/>
    <property type="project" value="InterPro"/>
</dbReference>
<gene>
    <name evidence="2" type="ORF">BcFMB_07795</name>
</gene>
<evidence type="ECO:0000259" key="1">
    <source>
        <dbReference type="PROSITE" id="PS50943"/>
    </source>
</evidence>
<dbReference type="PROSITE" id="PS50943">
    <property type="entry name" value="HTH_CROC1"/>
    <property type="match status" value="1"/>
</dbReference>
<proteinExistence type="predicted"/>
<feature type="domain" description="HTH cro/C1-type" evidence="1">
    <location>
        <begin position="19"/>
        <end position="66"/>
    </location>
</feature>
<dbReference type="InterPro" id="IPR010982">
    <property type="entry name" value="Lambda_DNA-bd_dom_sf"/>
</dbReference>
<evidence type="ECO:0000313" key="3">
    <source>
        <dbReference type="Proteomes" id="UP000229907"/>
    </source>
</evidence>
<dbReference type="EMBL" id="CP018044">
    <property type="protein sequence ID" value="ATU20842.1"/>
    <property type="molecule type" value="Genomic_DNA"/>
</dbReference>
<dbReference type="Pfam" id="PF01381">
    <property type="entry name" value="HTH_3"/>
    <property type="match status" value="1"/>
</dbReference>
<reference evidence="2 3" key="1">
    <citation type="submission" date="2016-11" db="EMBL/GenBank/DDBJ databases">
        <title>complete genome sequence of Bifidobacterium choerinum strain FMB-1.</title>
        <authorList>
            <person name="Park C.-S."/>
            <person name="Jung D.-H."/>
            <person name="Choi D.-S."/>
        </authorList>
    </citation>
    <scope>NUCLEOTIDE SEQUENCE [LARGE SCALE GENOMIC DNA]</scope>
    <source>
        <strain evidence="2 3">FMB-1</strain>
    </source>
</reference>
<accession>A0A2D3D666</accession>
<dbReference type="SUPFAM" id="SSF47413">
    <property type="entry name" value="lambda repressor-like DNA-binding domains"/>
    <property type="match status" value="1"/>
</dbReference>
<dbReference type="CDD" id="cd00093">
    <property type="entry name" value="HTH_XRE"/>
    <property type="match status" value="1"/>
</dbReference>
<dbReference type="KEGG" id="bcho:BcFMB_07795"/>